<dbReference type="EMBL" id="BONH01000025">
    <property type="protein sequence ID" value="GIG00134.1"/>
    <property type="molecule type" value="Genomic_DNA"/>
</dbReference>
<protein>
    <recommendedName>
        <fullName evidence="2">histidine kinase</fullName>
        <ecNumber evidence="2">2.7.13.3</ecNumber>
    </recommendedName>
</protein>
<organism evidence="8 9">
    <name type="scientific">Catellatospora citrea</name>
    <dbReference type="NCBI Taxonomy" id="53366"/>
    <lineage>
        <taxon>Bacteria</taxon>
        <taxon>Bacillati</taxon>
        <taxon>Actinomycetota</taxon>
        <taxon>Actinomycetes</taxon>
        <taxon>Micromonosporales</taxon>
        <taxon>Micromonosporaceae</taxon>
        <taxon>Catellatospora</taxon>
    </lineage>
</organism>
<dbReference type="Gene3D" id="3.30.565.10">
    <property type="entry name" value="Histidine kinase-like ATPase, C-terminal domain"/>
    <property type="match status" value="1"/>
</dbReference>
<reference evidence="8 9" key="1">
    <citation type="submission" date="2021-01" db="EMBL/GenBank/DDBJ databases">
        <title>Whole genome shotgun sequence of Catellatospora citrea NBRC 14495.</title>
        <authorList>
            <person name="Komaki H."/>
            <person name="Tamura T."/>
        </authorList>
    </citation>
    <scope>NUCLEOTIDE SEQUENCE [LARGE SCALE GENOMIC DNA]</scope>
    <source>
        <strain evidence="8 9">NBRC 14495</strain>
    </source>
</reference>
<dbReference type="InterPro" id="IPR003594">
    <property type="entry name" value="HATPase_dom"/>
</dbReference>
<evidence type="ECO:0000259" key="7">
    <source>
        <dbReference type="PROSITE" id="PS50109"/>
    </source>
</evidence>
<feature type="domain" description="Histidine kinase" evidence="7">
    <location>
        <begin position="1"/>
        <end position="75"/>
    </location>
</feature>
<dbReference type="SUPFAM" id="SSF55874">
    <property type="entry name" value="ATPase domain of HSP90 chaperone/DNA topoisomerase II/histidine kinase"/>
    <property type="match status" value="1"/>
</dbReference>
<evidence type="ECO:0000313" key="8">
    <source>
        <dbReference type="EMBL" id="GIG00134.1"/>
    </source>
</evidence>
<proteinExistence type="predicted"/>
<accession>A0A8J3KJT4</accession>
<dbReference type="InterPro" id="IPR036890">
    <property type="entry name" value="HATPase_C_sf"/>
</dbReference>
<keyword evidence="3" id="KW-0808">Transferase</keyword>
<evidence type="ECO:0000256" key="1">
    <source>
        <dbReference type="ARBA" id="ARBA00000085"/>
    </source>
</evidence>
<dbReference type="InterPro" id="IPR050736">
    <property type="entry name" value="Sensor_HK_Regulatory"/>
</dbReference>
<gene>
    <name evidence="8" type="ORF">Cci01nite_52270</name>
</gene>
<dbReference type="PANTHER" id="PTHR43711">
    <property type="entry name" value="TWO-COMPONENT HISTIDINE KINASE"/>
    <property type="match status" value="1"/>
</dbReference>
<dbReference type="EC" id="2.7.13.3" evidence="2"/>
<dbReference type="SMART" id="SM00387">
    <property type="entry name" value="HATPase_c"/>
    <property type="match status" value="1"/>
</dbReference>
<sequence>MIRGLLTGSGISAEDLPRVFDRFWRAEKSRSRHTSGSGLGLAIVRKLAEAHGGTAEAVSTLGRGSVYTLRLPHGLPDLLDAPVAGQGAAGAPGSTPRACRRGDAVEV</sequence>
<comment type="catalytic activity">
    <reaction evidence="1">
        <text>ATP + protein L-histidine = ADP + protein N-phospho-L-histidine.</text>
        <dbReference type="EC" id="2.7.13.3"/>
    </reaction>
</comment>
<evidence type="ECO:0000256" key="2">
    <source>
        <dbReference type="ARBA" id="ARBA00012438"/>
    </source>
</evidence>
<dbReference type="GO" id="GO:0000160">
    <property type="term" value="P:phosphorelay signal transduction system"/>
    <property type="evidence" value="ECO:0007669"/>
    <property type="project" value="UniProtKB-KW"/>
</dbReference>
<dbReference type="InterPro" id="IPR004358">
    <property type="entry name" value="Sig_transdc_His_kin-like_C"/>
</dbReference>
<dbReference type="AlphaFoldDB" id="A0A8J3KJT4"/>
<comment type="caution">
    <text evidence="8">The sequence shown here is derived from an EMBL/GenBank/DDBJ whole genome shotgun (WGS) entry which is preliminary data.</text>
</comment>
<feature type="region of interest" description="Disordered" evidence="6">
    <location>
        <begin position="85"/>
        <end position="107"/>
    </location>
</feature>
<dbReference type="PRINTS" id="PR00344">
    <property type="entry name" value="BCTRLSENSOR"/>
</dbReference>
<dbReference type="InterPro" id="IPR005467">
    <property type="entry name" value="His_kinase_dom"/>
</dbReference>
<dbReference type="PANTHER" id="PTHR43711:SF1">
    <property type="entry name" value="HISTIDINE KINASE 1"/>
    <property type="match status" value="1"/>
</dbReference>
<evidence type="ECO:0000256" key="5">
    <source>
        <dbReference type="ARBA" id="ARBA00023012"/>
    </source>
</evidence>
<keyword evidence="9" id="KW-1185">Reference proteome</keyword>
<keyword evidence="5" id="KW-0902">Two-component regulatory system</keyword>
<dbReference type="Pfam" id="PF02518">
    <property type="entry name" value="HATPase_c"/>
    <property type="match status" value="1"/>
</dbReference>
<evidence type="ECO:0000256" key="4">
    <source>
        <dbReference type="ARBA" id="ARBA00022777"/>
    </source>
</evidence>
<name>A0A8J3KJT4_9ACTN</name>
<evidence type="ECO:0000256" key="3">
    <source>
        <dbReference type="ARBA" id="ARBA00022679"/>
    </source>
</evidence>
<dbReference type="PROSITE" id="PS50109">
    <property type="entry name" value="HIS_KIN"/>
    <property type="match status" value="1"/>
</dbReference>
<keyword evidence="4" id="KW-0418">Kinase</keyword>
<dbReference type="GO" id="GO:0004673">
    <property type="term" value="F:protein histidine kinase activity"/>
    <property type="evidence" value="ECO:0007669"/>
    <property type="project" value="UniProtKB-EC"/>
</dbReference>
<dbReference type="RefSeq" id="WP_203832024.1">
    <property type="nucleotide sequence ID" value="NZ_BONH01000025.1"/>
</dbReference>
<dbReference type="Proteomes" id="UP000659904">
    <property type="component" value="Unassembled WGS sequence"/>
</dbReference>
<evidence type="ECO:0000313" key="9">
    <source>
        <dbReference type="Proteomes" id="UP000659904"/>
    </source>
</evidence>
<evidence type="ECO:0000256" key="6">
    <source>
        <dbReference type="SAM" id="MobiDB-lite"/>
    </source>
</evidence>